<keyword evidence="3" id="KW-1185">Reference proteome</keyword>
<comment type="caution">
    <text evidence="2">The sequence shown here is derived from an EMBL/GenBank/DDBJ whole genome shotgun (WGS) entry which is preliminary data.</text>
</comment>
<dbReference type="Proteomes" id="UP000837801">
    <property type="component" value="Unassembled WGS sequence"/>
</dbReference>
<accession>A0A9P0QWB4</accession>
<sequence length="113" mass="12474">MNSGILLSILKFVCLQIVQYLHYYPDGYSQIISLSLYSIESHNCSSQLSYSRPAELKIRSTNLARNVAINSAGDSPVLHIEVLDIAKESTAQATIHMCHSCFAKPNSRSGTIE</sequence>
<protein>
    <submittedName>
        <fullName evidence="2">Uncharacterized protein</fullName>
    </submittedName>
</protein>
<gene>
    <name evidence="2" type="ORF">CLIB1423_35S00584</name>
</gene>
<evidence type="ECO:0000313" key="2">
    <source>
        <dbReference type="EMBL" id="CAH2355831.1"/>
    </source>
</evidence>
<proteinExistence type="predicted"/>
<keyword evidence="1" id="KW-0732">Signal</keyword>
<evidence type="ECO:0000256" key="1">
    <source>
        <dbReference type="SAM" id="SignalP"/>
    </source>
</evidence>
<organism evidence="2 3">
    <name type="scientific">[Candida] railenensis</name>
    <dbReference type="NCBI Taxonomy" id="45579"/>
    <lineage>
        <taxon>Eukaryota</taxon>
        <taxon>Fungi</taxon>
        <taxon>Dikarya</taxon>
        <taxon>Ascomycota</taxon>
        <taxon>Saccharomycotina</taxon>
        <taxon>Pichiomycetes</taxon>
        <taxon>Debaryomycetaceae</taxon>
        <taxon>Kurtzmaniella</taxon>
    </lineage>
</organism>
<dbReference type="AlphaFoldDB" id="A0A9P0QWB4"/>
<evidence type="ECO:0000313" key="3">
    <source>
        <dbReference type="Proteomes" id="UP000837801"/>
    </source>
</evidence>
<feature type="chain" id="PRO_5040212841" evidence="1">
    <location>
        <begin position="21"/>
        <end position="113"/>
    </location>
</feature>
<name>A0A9P0QWB4_9ASCO</name>
<dbReference type="EMBL" id="CAKXYY010000035">
    <property type="protein sequence ID" value="CAH2355831.1"/>
    <property type="molecule type" value="Genomic_DNA"/>
</dbReference>
<feature type="signal peptide" evidence="1">
    <location>
        <begin position="1"/>
        <end position="20"/>
    </location>
</feature>
<reference evidence="2" key="1">
    <citation type="submission" date="2022-03" db="EMBL/GenBank/DDBJ databases">
        <authorList>
            <person name="Legras J.-L."/>
            <person name="Devillers H."/>
            <person name="Grondin C."/>
        </authorList>
    </citation>
    <scope>NUCLEOTIDE SEQUENCE</scope>
    <source>
        <strain evidence="2">CLIB 1423</strain>
    </source>
</reference>